<feature type="chain" id="PRO_5029908250" evidence="5">
    <location>
        <begin position="17"/>
        <end position="780"/>
    </location>
</feature>
<dbReference type="InterPro" id="IPR006664">
    <property type="entry name" value="OMP_bac"/>
</dbReference>
<keyword evidence="2 4" id="KW-0472">Membrane</keyword>
<keyword evidence="3" id="KW-0998">Cell outer membrane</keyword>
<feature type="signal peptide" evidence="5">
    <location>
        <begin position="1"/>
        <end position="16"/>
    </location>
</feature>
<dbReference type="SUPFAM" id="SSF49464">
    <property type="entry name" value="Carboxypeptidase regulatory domain-like"/>
    <property type="match status" value="1"/>
</dbReference>
<dbReference type="PANTHER" id="PTHR30329:SF21">
    <property type="entry name" value="LIPOPROTEIN YIAD-RELATED"/>
    <property type="match status" value="1"/>
</dbReference>
<dbReference type="InterPro" id="IPR008969">
    <property type="entry name" value="CarboxyPept-like_regulatory"/>
</dbReference>
<comment type="subcellular location">
    <subcellularLocation>
        <location evidence="1">Cell outer membrane</location>
    </subcellularLocation>
</comment>
<proteinExistence type="predicted"/>
<evidence type="ECO:0000313" key="8">
    <source>
        <dbReference type="Proteomes" id="UP000501128"/>
    </source>
</evidence>
<dbReference type="AlphaFoldDB" id="A0A7L5DJH6"/>
<dbReference type="Pfam" id="PF07676">
    <property type="entry name" value="PD40"/>
    <property type="match status" value="1"/>
</dbReference>
<dbReference type="GO" id="GO:0009279">
    <property type="term" value="C:cell outer membrane"/>
    <property type="evidence" value="ECO:0007669"/>
    <property type="project" value="UniProtKB-SubCell"/>
</dbReference>
<evidence type="ECO:0000256" key="5">
    <source>
        <dbReference type="SAM" id="SignalP"/>
    </source>
</evidence>
<name>A0A7L5DJH6_9BACT</name>
<dbReference type="CDD" id="cd07185">
    <property type="entry name" value="OmpA_C-like"/>
    <property type="match status" value="1"/>
</dbReference>
<evidence type="ECO:0000256" key="3">
    <source>
        <dbReference type="ARBA" id="ARBA00023237"/>
    </source>
</evidence>
<evidence type="ECO:0000256" key="4">
    <source>
        <dbReference type="PROSITE-ProRule" id="PRU00473"/>
    </source>
</evidence>
<dbReference type="Pfam" id="PF13620">
    <property type="entry name" value="CarboxypepD_reg"/>
    <property type="match status" value="1"/>
</dbReference>
<reference evidence="7 8" key="1">
    <citation type="submission" date="2020-04" db="EMBL/GenBank/DDBJ databases">
        <title>Genome sequencing of novel species.</title>
        <authorList>
            <person name="Heo J."/>
            <person name="Kim S.-J."/>
            <person name="Kim J.-S."/>
            <person name="Hong S.-B."/>
            <person name="Kwon S.-W."/>
        </authorList>
    </citation>
    <scope>NUCLEOTIDE SEQUENCE [LARGE SCALE GENOMIC DNA]</scope>
    <source>
        <strain evidence="7 8">CJU-R4</strain>
    </source>
</reference>
<evidence type="ECO:0000313" key="7">
    <source>
        <dbReference type="EMBL" id="QJD77273.1"/>
    </source>
</evidence>
<dbReference type="Pfam" id="PF00691">
    <property type="entry name" value="OmpA"/>
    <property type="match status" value="1"/>
</dbReference>
<keyword evidence="5" id="KW-0732">Signal</keyword>
<evidence type="ECO:0000256" key="1">
    <source>
        <dbReference type="ARBA" id="ARBA00004442"/>
    </source>
</evidence>
<dbReference type="InterPro" id="IPR011990">
    <property type="entry name" value="TPR-like_helical_dom_sf"/>
</dbReference>
<dbReference type="PANTHER" id="PTHR30329">
    <property type="entry name" value="STATOR ELEMENT OF FLAGELLAR MOTOR COMPLEX"/>
    <property type="match status" value="1"/>
</dbReference>
<dbReference type="PRINTS" id="PR01021">
    <property type="entry name" value="OMPADOMAIN"/>
</dbReference>
<gene>
    <name evidence="7" type="ORF">HH216_01680</name>
</gene>
<dbReference type="InterPro" id="IPR050330">
    <property type="entry name" value="Bact_OuterMem_StrucFunc"/>
</dbReference>
<dbReference type="Gene3D" id="3.30.1330.60">
    <property type="entry name" value="OmpA-like domain"/>
    <property type="match status" value="1"/>
</dbReference>
<dbReference type="EMBL" id="CP051677">
    <property type="protein sequence ID" value="QJD77273.1"/>
    <property type="molecule type" value="Genomic_DNA"/>
</dbReference>
<dbReference type="InterPro" id="IPR006665">
    <property type="entry name" value="OmpA-like"/>
</dbReference>
<dbReference type="InterPro" id="IPR011659">
    <property type="entry name" value="WD40"/>
</dbReference>
<evidence type="ECO:0000259" key="6">
    <source>
        <dbReference type="PROSITE" id="PS51123"/>
    </source>
</evidence>
<dbReference type="Gene3D" id="2.60.40.1120">
    <property type="entry name" value="Carboxypeptidase-like, regulatory domain"/>
    <property type="match status" value="1"/>
</dbReference>
<organism evidence="7 8">
    <name type="scientific">Spirosoma rhododendri</name>
    <dbReference type="NCBI Taxonomy" id="2728024"/>
    <lineage>
        <taxon>Bacteria</taxon>
        <taxon>Pseudomonadati</taxon>
        <taxon>Bacteroidota</taxon>
        <taxon>Cytophagia</taxon>
        <taxon>Cytophagales</taxon>
        <taxon>Cytophagaceae</taxon>
        <taxon>Spirosoma</taxon>
    </lineage>
</organism>
<feature type="domain" description="OmpA-like" evidence="6">
    <location>
        <begin position="658"/>
        <end position="780"/>
    </location>
</feature>
<dbReference type="Gene3D" id="1.25.40.10">
    <property type="entry name" value="Tetratricopeptide repeat domain"/>
    <property type="match status" value="1"/>
</dbReference>
<protein>
    <submittedName>
        <fullName evidence="7">OmpA family protein</fullName>
    </submittedName>
</protein>
<dbReference type="SUPFAM" id="SSF103088">
    <property type="entry name" value="OmpA-like"/>
    <property type="match status" value="1"/>
</dbReference>
<dbReference type="Proteomes" id="UP000501128">
    <property type="component" value="Chromosome"/>
</dbReference>
<dbReference type="RefSeq" id="WP_169549216.1">
    <property type="nucleotide sequence ID" value="NZ_CP051677.1"/>
</dbReference>
<dbReference type="InterPro" id="IPR036737">
    <property type="entry name" value="OmpA-like_sf"/>
</dbReference>
<keyword evidence="8" id="KW-1185">Reference proteome</keyword>
<dbReference type="SUPFAM" id="SSF82171">
    <property type="entry name" value="DPP6 N-terminal domain-like"/>
    <property type="match status" value="1"/>
</dbReference>
<dbReference type="KEGG" id="srho:HH216_01680"/>
<sequence>MNRFLLICLLLGARMAAGQVQPLIAQADRYFDRLSFTKAAELYEEALGKVSSMTDAQRRSALVQLAYSYRQLNDMKNAERVYNNLLVNGQLPADLSQHYLYYAQALASNGKYDAAQTAYNHYEDSQHAHTGGPTFAELYDDAAARNEGTYTLEFLKLNSRNPEFSPVRYGDGLVYVTTGKSAGLRGLFGSKRFLDLYYQPTIELGRSAKLGGSRTASTLFKRSLGRDSYTSLTANDSRTVGFYGGNNVAAGLGYSDVLVSESERFGKSLNTRYHEGPATFTKDGSCIIFTRNNFNGGQARRSADGVNKLKLYTARQTNGTWSQAVELPFNSDEFSTGHPCLSADDQRLYFASDRPGGFGGSDIYVSLWKNGAWSEPVNLGSEVNSKGNELFPFVDERGTLYLSSDGHEGLGKLDLFSAQLSPDGMKVRKLWNLGEPINSAADDFGITTDGERNSGYFSSNRKNGGSDDDIYRFTRQGTAHPCRELTVIVYDAQSRMPLPEVNVRVTGSDTLTGKQLKTDEKGMLRFCLDNTSDVQFITNHAGYLENHIGFSGRNLSDNQPLRLDISLMKPIAMSTTELAINGHVLTQNDRKPIGGATVVLINQCDKSRQEVVSAADGTYGFVAIPGCAYRLEARKEGMGTAGSLITKEGTGNTDLLMFRKGDIVRIDNIYYDLNKATIRPDAAIELNKLVDLMNRYPAMRIELRSHTDSRAKADYNLSLSDKRAKGVVRYLRTKGIAAKRMVAKGYGETDLVNKCADGVDCPEEEHQQNRRTEIKILELN</sequence>
<dbReference type="SUPFAM" id="SSF48452">
    <property type="entry name" value="TPR-like"/>
    <property type="match status" value="1"/>
</dbReference>
<accession>A0A7L5DJH6</accession>
<dbReference type="PROSITE" id="PS51123">
    <property type="entry name" value="OMPA_2"/>
    <property type="match status" value="1"/>
</dbReference>
<evidence type="ECO:0000256" key="2">
    <source>
        <dbReference type="ARBA" id="ARBA00023136"/>
    </source>
</evidence>